<reference evidence="1 2" key="1">
    <citation type="submission" date="2014-04" db="EMBL/GenBank/DDBJ databases">
        <title>Whole genome sequence of 'Brachyspira hampsonii' D13-03603F2.</title>
        <authorList>
            <person name="Patterson A.H."/>
            <person name="Chaban B."/>
            <person name="Fernando C."/>
            <person name="Harding J.C."/>
            <person name="Hill J.E."/>
        </authorList>
    </citation>
    <scope>NUCLEOTIDE SEQUENCE [LARGE SCALE GENOMIC DNA]</scope>
    <source>
        <strain evidence="1 2">D13-03603F2</strain>
    </source>
</reference>
<proteinExistence type="predicted"/>
<dbReference type="EMBL" id="JJMJ01000041">
    <property type="protein sequence ID" value="PPS22803.1"/>
    <property type="molecule type" value="Genomic_DNA"/>
</dbReference>
<accession>A0ABX5B832</accession>
<evidence type="ECO:0000313" key="2">
    <source>
        <dbReference type="Proteomes" id="UP000238924"/>
    </source>
</evidence>
<keyword evidence="2" id="KW-1185">Reference proteome</keyword>
<protein>
    <submittedName>
        <fullName evidence="1">Uncharacterized protein</fullName>
    </submittedName>
</protein>
<comment type="caution">
    <text evidence="1">The sequence shown here is derived from an EMBL/GenBank/DDBJ whole genome shotgun (WGS) entry which is preliminary data.</text>
</comment>
<sequence length="66" mass="8094">MNNIKIQVYKSKIFAYLETIKNTINIIYKEENKNYIDKDTLYIENIYLNELITFLYNEIKMIKNNH</sequence>
<evidence type="ECO:0000313" key="1">
    <source>
        <dbReference type="EMBL" id="PPS22803.1"/>
    </source>
</evidence>
<gene>
    <name evidence="1" type="ORF">DJ52_02690</name>
</gene>
<dbReference type="Proteomes" id="UP000238924">
    <property type="component" value="Unassembled WGS sequence"/>
</dbReference>
<name>A0ABX5B832_9SPIR</name>
<organism evidence="1 2">
    <name type="scientific">Brachyspira murdochii</name>
    <dbReference type="NCBI Taxonomy" id="84378"/>
    <lineage>
        <taxon>Bacteria</taxon>
        <taxon>Pseudomonadati</taxon>
        <taxon>Spirochaetota</taxon>
        <taxon>Spirochaetia</taxon>
        <taxon>Brachyspirales</taxon>
        <taxon>Brachyspiraceae</taxon>
        <taxon>Brachyspira</taxon>
    </lineage>
</organism>